<evidence type="ECO:0000259" key="7">
    <source>
        <dbReference type="Pfam" id="PF05699"/>
    </source>
</evidence>
<dbReference type="GO" id="GO:0008270">
    <property type="term" value="F:zinc ion binding"/>
    <property type="evidence" value="ECO:0007669"/>
    <property type="project" value="UniProtKB-KW"/>
</dbReference>
<dbReference type="EMBL" id="JAINUF010000008">
    <property type="protein sequence ID" value="KAJ8351362.1"/>
    <property type="molecule type" value="Genomic_DNA"/>
</dbReference>
<feature type="region of interest" description="Disordered" evidence="6">
    <location>
        <begin position="652"/>
        <end position="673"/>
    </location>
</feature>
<feature type="compositionally biased region" description="Basic and acidic residues" evidence="6">
    <location>
        <begin position="659"/>
        <end position="668"/>
    </location>
</feature>
<keyword evidence="9" id="KW-1185">Reference proteome</keyword>
<dbReference type="PANTHER" id="PTHR46481:SF10">
    <property type="entry name" value="ZINC FINGER BED DOMAIN-CONTAINING PROTEIN 39"/>
    <property type="match status" value="1"/>
</dbReference>
<accession>A0A9Q1F534</accession>
<keyword evidence="3" id="KW-0863">Zinc-finger</keyword>
<keyword evidence="5" id="KW-0539">Nucleus</keyword>
<evidence type="ECO:0000256" key="3">
    <source>
        <dbReference type="ARBA" id="ARBA00022771"/>
    </source>
</evidence>
<sequence>MIPKIVSFGYKNYEVVNKKRIAVCKTCGSKITDGDATTSNFVRHLKLHKERFEEYQMNKSIINEPQQPSISQFLDSRVGHYSMTHPQQKAITNAILSDLIIGCNFPLSIVENKSFRHFLTVLDSKYSPVCRRALTSKTESLTEERCSKLKTQLSNTDHVSVTVDIWSDRKMRGFLGVTVHWIEKEAERIQLKTNLLACNRFKGSHTAERICDQFESICDEYNIKDKLDYIISDNAANMRKAFTVCFPSEQEDDDDEGDHLDDPELWCDLTLEDQQTVDAAMAKKQRLQCFAHTLQLVVGDGLKETKVACPSLSKLSKLSSLLHTSTTFKDVFDSEFGEQKGIPAAVNTRWNSTLRQVKAVLQCDHLKLCAVLEKAAHKELSFTPREWNLLKELVDILKPFGEATDLTQGEKIVTISAVVPSILALNHHLEKLKPQVRFLSGLVGSLQVSLKKRFLGIFINVKMARTQNGITAPFSDPVYLKAAVLDPAFSLFWVEPHVLVNRDIKAEVAQQVKELILQDAAETEQPVPLVDEEEQEDLGEGLFAAYHKRQKKDVGTTPALQLSHYLDIAEGQAALLFWALNMKTLPSLFRVAIRVLAVPASSAPVERVFSHGGLILRPHRVVEGRSGPHWTVTFQSPGARRLLLIRLPKRRPHTSTAAERSECKRREPFLPSAPSRETKRLVILPQTWG</sequence>
<gene>
    <name evidence="8" type="ORF">SKAU_G00228380</name>
</gene>
<dbReference type="AlphaFoldDB" id="A0A9Q1F534"/>
<proteinExistence type="predicted"/>
<protein>
    <recommendedName>
        <fullName evidence="7">HAT C-terminal dimerisation domain-containing protein</fullName>
    </recommendedName>
</protein>
<dbReference type="InterPro" id="IPR052035">
    <property type="entry name" value="ZnF_BED_domain_contain"/>
</dbReference>
<dbReference type="InterPro" id="IPR012337">
    <property type="entry name" value="RNaseH-like_sf"/>
</dbReference>
<dbReference type="InterPro" id="IPR008906">
    <property type="entry name" value="HATC_C_dom"/>
</dbReference>
<reference evidence="8" key="1">
    <citation type="journal article" date="2023" name="Science">
        <title>Genome structures resolve the early diversification of teleost fishes.</title>
        <authorList>
            <person name="Parey E."/>
            <person name="Louis A."/>
            <person name="Montfort J."/>
            <person name="Bouchez O."/>
            <person name="Roques C."/>
            <person name="Iampietro C."/>
            <person name="Lluch J."/>
            <person name="Castinel A."/>
            <person name="Donnadieu C."/>
            <person name="Desvignes T."/>
            <person name="Floi Bucao C."/>
            <person name="Jouanno E."/>
            <person name="Wen M."/>
            <person name="Mejri S."/>
            <person name="Dirks R."/>
            <person name="Jansen H."/>
            <person name="Henkel C."/>
            <person name="Chen W.J."/>
            <person name="Zahm M."/>
            <person name="Cabau C."/>
            <person name="Klopp C."/>
            <person name="Thompson A.W."/>
            <person name="Robinson-Rechavi M."/>
            <person name="Braasch I."/>
            <person name="Lecointre G."/>
            <person name="Bobe J."/>
            <person name="Postlethwait J.H."/>
            <person name="Berthelot C."/>
            <person name="Roest Crollius H."/>
            <person name="Guiguen Y."/>
        </authorList>
    </citation>
    <scope>NUCLEOTIDE SEQUENCE</scope>
    <source>
        <strain evidence="8">WJC10195</strain>
    </source>
</reference>
<evidence type="ECO:0000256" key="6">
    <source>
        <dbReference type="SAM" id="MobiDB-lite"/>
    </source>
</evidence>
<evidence type="ECO:0000256" key="1">
    <source>
        <dbReference type="ARBA" id="ARBA00004123"/>
    </source>
</evidence>
<dbReference type="OrthoDB" id="10057873at2759"/>
<dbReference type="Pfam" id="PF05699">
    <property type="entry name" value="Dimer_Tnp_hAT"/>
    <property type="match status" value="1"/>
</dbReference>
<name>A0A9Q1F534_SYNKA</name>
<evidence type="ECO:0000256" key="5">
    <source>
        <dbReference type="ARBA" id="ARBA00023242"/>
    </source>
</evidence>
<keyword evidence="4" id="KW-0862">Zinc</keyword>
<dbReference type="PANTHER" id="PTHR46481">
    <property type="entry name" value="ZINC FINGER BED DOMAIN-CONTAINING PROTEIN 4"/>
    <property type="match status" value="1"/>
</dbReference>
<feature type="domain" description="HAT C-terminal dimerisation" evidence="7">
    <location>
        <begin position="574"/>
        <end position="621"/>
    </location>
</feature>
<dbReference type="SMART" id="SM00614">
    <property type="entry name" value="ZnF_BED"/>
    <property type="match status" value="1"/>
</dbReference>
<dbReference type="Proteomes" id="UP001152622">
    <property type="component" value="Chromosome 8"/>
</dbReference>
<evidence type="ECO:0000313" key="8">
    <source>
        <dbReference type="EMBL" id="KAJ8351362.1"/>
    </source>
</evidence>
<comment type="caution">
    <text evidence="8">The sequence shown here is derived from an EMBL/GenBank/DDBJ whole genome shotgun (WGS) entry which is preliminary data.</text>
</comment>
<dbReference type="GO" id="GO:0005634">
    <property type="term" value="C:nucleus"/>
    <property type="evidence" value="ECO:0007669"/>
    <property type="project" value="UniProtKB-SubCell"/>
</dbReference>
<evidence type="ECO:0000313" key="9">
    <source>
        <dbReference type="Proteomes" id="UP001152622"/>
    </source>
</evidence>
<evidence type="ECO:0000256" key="4">
    <source>
        <dbReference type="ARBA" id="ARBA00022833"/>
    </source>
</evidence>
<dbReference type="SUPFAM" id="SSF53098">
    <property type="entry name" value="Ribonuclease H-like"/>
    <property type="match status" value="1"/>
</dbReference>
<evidence type="ECO:0000256" key="2">
    <source>
        <dbReference type="ARBA" id="ARBA00022723"/>
    </source>
</evidence>
<comment type="subcellular location">
    <subcellularLocation>
        <location evidence="1">Nucleus</location>
    </subcellularLocation>
</comment>
<dbReference type="GO" id="GO:0046983">
    <property type="term" value="F:protein dimerization activity"/>
    <property type="evidence" value="ECO:0007669"/>
    <property type="project" value="InterPro"/>
</dbReference>
<keyword evidence="2" id="KW-0479">Metal-binding</keyword>
<organism evidence="8 9">
    <name type="scientific">Synaphobranchus kaupii</name>
    <name type="common">Kaup's arrowtooth eel</name>
    <dbReference type="NCBI Taxonomy" id="118154"/>
    <lineage>
        <taxon>Eukaryota</taxon>
        <taxon>Metazoa</taxon>
        <taxon>Chordata</taxon>
        <taxon>Craniata</taxon>
        <taxon>Vertebrata</taxon>
        <taxon>Euteleostomi</taxon>
        <taxon>Actinopterygii</taxon>
        <taxon>Neopterygii</taxon>
        <taxon>Teleostei</taxon>
        <taxon>Anguilliformes</taxon>
        <taxon>Synaphobranchidae</taxon>
        <taxon>Synaphobranchus</taxon>
    </lineage>
</organism>